<dbReference type="InterPro" id="IPR036390">
    <property type="entry name" value="WH_DNA-bd_sf"/>
</dbReference>
<dbReference type="Pfam" id="PF08220">
    <property type="entry name" value="HTH_DeoR"/>
    <property type="match status" value="1"/>
</dbReference>
<dbReference type="PANTHER" id="PTHR30363:SF44">
    <property type="entry name" value="AGA OPERON TRANSCRIPTIONAL REPRESSOR-RELATED"/>
    <property type="match status" value="1"/>
</dbReference>
<dbReference type="Proteomes" id="UP000002710">
    <property type="component" value="Chromosome"/>
</dbReference>
<dbReference type="Pfam" id="PF00455">
    <property type="entry name" value="DeoRC"/>
    <property type="match status" value="1"/>
</dbReference>
<proteinExistence type="predicted"/>
<dbReference type="DNASU" id="3756578"/>
<feature type="domain" description="HTH deoR-type" evidence="4">
    <location>
        <begin position="2"/>
        <end position="57"/>
    </location>
</feature>
<dbReference type="InterPro" id="IPR050313">
    <property type="entry name" value="Carb_Metab_HTH_regulators"/>
</dbReference>
<keyword evidence="6" id="KW-1185">Reference proteome</keyword>
<name>Q317G5_OLEA2</name>
<evidence type="ECO:0000256" key="1">
    <source>
        <dbReference type="ARBA" id="ARBA00023015"/>
    </source>
</evidence>
<sequence length="259" mass="28045">MKRYRHTQILALLETRSAIRATEAAEMLGVSVGTIRRDMAELEAGGYLNRTHGGAFAAIEGEAGFMRRTCWNRDKKRVIGQAAAAHISSGSVVFIDGGTTPEAMLPFLVEKTSLTVVTCGLNIALQLLRWPYISTILLGGEVHAESRTVTGTLPVTQLDSFGMRFDMAVIATAGISAEHGATNRMLERLALKQLVLRNSASSILVGDSSKVNCAFLGRVAPLSAFSLCIMDDDLTDEQKAKLSEAGRFEFVPLEGSRRR</sequence>
<dbReference type="Gene3D" id="1.10.10.10">
    <property type="entry name" value="Winged helix-like DNA-binding domain superfamily/Winged helix DNA-binding domain"/>
    <property type="match status" value="1"/>
</dbReference>
<dbReference type="KEGG" id="dde:Dde_0130"/>
<dbReference type="SUPFAM" id="SSF46785">
    <property type="entry name" value="Winged helix' DNA-binding domain"/>
    <property type="match status" value="1"/>
</dbReference>
<dbReference type="SMART" id="SM00420">
    <property type="entry name" value="HTH_DEOR"/>
    <property type="match status" value="1"/>
</dbReference>
<dbReference type="InterPro" id="IPR001034">
    <property type="entry name" value="DeoR_HTH"/>
</dbReference>
<dbReference type="PROSITE" id="PS51000">
    <property type="entry name" value="HTH_DEOR_2"/>
    <property type="match status" value="1"/>
</dbReference>
<keyword evidence="1" id="KW-0805">Transcription regulation</keyword>
<dbReference type="EMBL" id="CP000112">
    <property type="protein sequence ID" value="ABB36931.2"/>
    <property type="molecule type" value="Genomic_DNA"/>
</dbReference>
<dbReference type="AlphaFoldDB" id="Q317G5"/>
<dbReference type="Gene3D" id="3.40.50.1360">
    <property type="match status" value="1"/>
</dbReference>
<keyword evidence="2" id="KW-0238">DNA-binding</keyword>
<evidence type="ECO:0000313" key="5">
    <source>
        <dbReference type="EMBL" id="ABB36931.2"/>
    </source>
</evidence>
<dbReference type="InterPro" id="IPR014036">
    <property type="entry name" value="DeoR-like_C"/>
</dbReference>
<organism evidence="5 6">
    <name type="scientific">Oleidesulfovibrio alaskensis (strain ATCC BAA-1058 / DSM 17464 / G20)</name>
    <name type="common">Desulfovibrio alaskensis</name>
    <dbReference type="NCBI Taxonomy" id="207559"/>
    <lineage>
        <taxon>Bacteria</taxon>
        <taxon>Pseudomonadati</taxon>
        <taxon>Thermodesulfobacteriota</taxon>
        <taxon>Desulfovibrionia</taxon>
        <taxon>Desulfovibrionales</taxon>
        <taxon>Desulfovibrionaceae</taxon>
        <taxon>Oleidesulfovibrio</taxon>
    </lineage>
</organism>
<reference evidence="5 6" key="1">
    <citation type="journal article" date="2011" name="J. Bacteriol.">
        <title>Complete genome sequence and updated annotation of Desulfovibrio alaskensis G20.</title>
        <authorList>
            <person name="Hauser L.J."/>
            <person name="Land M.L."/>
            <person name="Brown S.D."/>
            <person name="Larimer F."/>
            <person name="Keller K.L."/>
            <person name="Rapp-Giles B.J."/>
            <person name="Price M.N."/>
            <person name="Lin M."/>
            <person name="Bruce D.C."/>
            <person name="Detter J.C."/>
            <person name="Tapia R."/>
            <person name="Han C.S."/>
            <person name="Goodwin L.A."/>
            <person name="Cheng J.F."/>
            <person name="Pitluck S."/>
            <person name="Copeland A."/>
            <person name="Lucas S."/>
            <person name="Nolan M."/>
            <person name="Lapidus A.L."/>
            <person name="Palumbo A.V."/>
            <person name="Wall J.D."/>
        </authorList>
    </citation>
    <scope>NUCLEOTIDE SEQUENCE [LARGE SCALE GENOMIC DNA]</scope>
    <source>
        <strain evidence="6">ATCC BAA 1058 / DSM 17464 / G20</strain>
    </source>
</reference>
<dbReference type="SMART" id="SM01134">
    <property type="entry name" value="DeoRC"/>
    <property type="match status" value="1"/>
</dbReference>
<evidence type="ECO:0000256" key="2">
    <source>
        <dbReference type="ARBA" id="ARBA00023125"/>
    </source>
</evidence>
<dbReference type="HOGENOM" id="CLU_060699_0_1_7"/>
<gene>
    <name evidence="5" type="ordered locus">Dde_0130</name>
</gene>
<keyword evidence="3" id="KW-0804">Transcription</keyword>
<dbReference type="RefSeq" id="WP_011366303.1">
    <property type="nucleotide sequence ID" value="NC_007519.1"/>
</dbReference>
<dbReference type="InterPro" id="IPR018356">
    <property type="entry name" value="Tscrpt_reg_HTH_DeoR_CS"/>
</dbReference>
<dbReference type="GO" id="GO:0003677">
    <property type="term" value="F:DNA binding"/>
    <property type="evidence" value="ECO:0007669"/>
    <property type="project" value="UniProtKB-KW"/>
</dbReference>
<dbReference type="GO" id="GO:0003700">
    <property type="term" value="F:DNA-binding transcription factor activity"/>
    <property type="evidence" value="ECO:0007669"/>
    <property type="project" value="InterPro"/>
</dbReference>
<dbReference type="InterPro" id="IPR037171">
    <property type="entry name" value="NagB/RpiA_transferase-like"/>
</dbReference>
<evidence type="ECO:0000259" key="4">
    <source>
        <dbReference type="PROSITE" id="PS51000"/>
    </source>
</evidence>
<accession>Q317G5</accession>
<dbReference type="PANTHER" id="PTHR30363">
    <property type="entry name" value="HTH-TYPE TRANSCRIPTIONAL REGULATOR SRLR-RELATED"/>
    <property type="match status" value="1"/>
</dbReference>
<dbReference type="STRING" id="207559.Dde_0130"/>
<evidence type="ECO:0000256" key="3">
    <source>
        <dbReference type="ARBA" id="ARBA00023163"/>
    </source>
</evidence>
<dbReference type="PROSITE" id="PS00894">
    <property type="entry name" value="HTH_DEOR_1"/>
    <property type="match status" value="1"/>
</dbReference>
<dbReference type="SUPFAM" id="SSF100950">
    <property type="entry name" value="NagB/RpiA/CoA transferase-like"/>
    <property type="match status" value="1"/>
</dbReference>
<evidence type="ECO:0000313" key="6">
    <source>
        <dbReference type="Proteomes" id="UP000002710"/>
    </source>
</evidence>
<protein>
    <submittedName>
        <fullName evidence="5">Transcriptional regulator, DeoR family</fullName>
    </submittedName>
</protein>
<dbReference type="PRINTS" id="PR00037">
    <property type="entry name" value="HTHLACR"/>
</dbReference>
<dbReference type="eggNOG" id="COG1349">
    <property type="taxonomic scope" value="Bacteria"/>
</dbReference>
<dbReference type="InterPro" id="IPR036388">
    <property type="entry name" value="WH-like_DNA-bd_sf"/>
</dbReference>